<evidence type="ECO:0000313" key="15">
    <source>
        <dbReference type="Proteomes" id="UP000472271"/>
    </source>
</evidence>
<keyword evidence="8 12" id="KW-0472">Membrane</keyword>
<evidence type="ECO:0000259" key="13">
    <source>
        <dbReference type="PROSITE" id="PS50259"/>
    </source>
</evidence>
<evidence type="ECO:0000256" key="11">
    <source>
        <dbReference type="ARBA" id="ARBA00023224"/>
    </source>
</evidence>
<keyword evidence="11" id="KW-0807">Transducer</keyword>
<dbReference type="InterPro" id="IPR038550">
    <property type="entry name" value="GPCR_3_9-Cys_sf"/>
</dbReference>
<dbReference type="PANTHER" id="PTHR24061:SF418">
    <property type="entry name" value="C-FAMILY ODORANT RECEPTOR OLFCQ19-RELATED"/>
    <property type="match status" value="1"/>
</dbReference>
<dbReference type="InterPro" id="IPR001828">
    <property type="entry name" value="ANF_lig-bd_rcpt"/>
</dbReference>
<keyword evidence="4 12" id="KW-0812">Transmembrane</keyword>
<feature type="transmembrane region" description="Helical" evidence="12">
    <location>
        <begin position="637"/>
        <end position="661"/>
    </location>
</feature>
<dbReference type="Proteomes" id="UP000472271">
    <property type="component" value="Chromosome 13"/>
</dbReference>
<name>A0A672Z8P2_9TELE</name>
<dbReference type="Pfam" id="PF07562">
    <property type="entry name" value="NCD3G"/>
    <property type="match status" value="1"/>
</dbReference>
<evidence type="ECO:0000256" key="2">
    <source>
        <dbReference type="ARBA" id="ARBA00007242"/>
    </source>
</evidence>
<dbReference type="InterPro" id="IPR028082">
    <property type="entry name" value="Peripla_BP_I"/>
</dbReference>
<feature type="transmembrane region" description="Helical" evidence="12">
    <location>
        <begin position="605"/>
        <end position="625"/>
    </location>
</feature>
<reference evidence="14" key="3">
    <citation type="submission" date="2025-09" db="UniProtKB">
        <authorList>
            <consortium name="Ensembl"/>
        </authorList>
    </citation>
    <scope>IDENTIFICATION</scope>
</reference>
<dbReference type="PROSITE" id="PS00980">
    <property type="entry name" value="G_PROTEIN_RECEP_F3_2"/>
    <property type="match status" value="1"/>
</dbReference>
<dbReference type="InterPro" id="IPR004073">
    <property type="entry name" value="GPCR_3_vmron_rcpt_2"/>
</dbReference>
<dbReference type="FunFam" id="2.10.50.30:FF:000002">
    <property type="entry name" value="Vomeronasal 2 receptor, h1"/>
    <property type="match status" value="1"/>
</dbReference>
<keyword evidence="6 12" id="KW-1133">Transmembrane helix</keyword>
<comment type="similarity">
    <text evidence="2">Belongs to the G-protein coupled receptor 3 family.</text>
</comment>
<evidence type="ECO:0000256" key="6">
    <source>
        <dbReference type="ARBA" id="ARBA00022989"/>
    </source>
</evidence>
<keyword evidence="9" id="KW-0675">Receptor</keyword>
<evidence type="ECO:0000256" key="3">
    <source>
        <dbReference type="ARBA" id="ARBA00022475"/>
    </source>
</evidence>
<dbReference type="InterPro" id="IPR017979">
    <property type="entry name" value="GPCR_3_CS"/>
</dbReference>
<keyword evidence="10" id="KW-0325">Glycoprotein</keyword>
<evidence type="ECO:0000256" key="8">
    <source>
        <dbReference type="ARBA" id="ARBA00023136"/>
    </source>
</evidence>
<evidence type="ECO:0000256" key="1">
    <source>
        <dbReference type="ARBA" id="ARBA00004651"/>
    </source>
</evidence>
<dbReference type="FunFam" id="3.40.50.2300:FF:000682">
    <property type="entry name" value="Vomeronasal 2 receptor, x4"/>
    <property type="match status" value="1"/>
</dbReference>
<evidence type="ECO:0000256" key="7">
    <source>
        <dbReference type="ARBA" id="ARBA00023040"/>
    </source>
</evidence>
<dbReference type="PRINTS" id="PR00248">
    <property type="entry name" value="GPCRMGR"/>
</dbReference>
<dbReference type="GO" id="GO:0004930">
    <property type="term" value="F:G protein-coupled receptor activity"/>
    <property type="evidence" value="ECO:0007669"/>
    <property type="project" value="UniProtKB-KW"/>
</dbReference>
<keyword evidence="15" id="KW-1185">Reference proteome</keyword>
<dbReference type="PROSITE" id="PS50259">
    <property type="entry name" value="G_PROTEIN_RECEP_F3_4"/>
    <property type="match status" value="1"/>
</dbReference>
<dbReference type="Pfam" id="PF00003">
    <property type="entry name" value="7tm_3"/>
    <property type="match status" value="1"/>
</dbReference>
<dbReference type="FunFam" id="3.40.50.2300:FF:000016">
    <property type="entry name" value="Taste 1 receptor member 2"/>
    <property type="match status" value="1"/>
</dbReference>
<feature type="transmembrane region" description="Helical" evidence="12">
    <location>
        <begin position="794"/>
        <end position="817"/>
    </location>
</feature>
<keyword evidence="5" id="KW-0732">Signal</keyword>
<feature type="domain" description="G-protein coupled receptors family 3 profile" evidence="13">
    <location>
        <begin position="567"/>
        <end position="832"/>
    </location>
</feature>
<dbReference type="AlphaFoldDB" id="A0A672Z8P2"/>
<dbReference type="Gene3D" id="3.40.50.2300">
    <property type="match status" value="2"/>
</dbReference>
<dbReference type="Ensembl" id="ENSSORT00005013259.1">
    <property type="protein sequence ID" value="ENSSORP00005012857.1"/>
    <property type="gene ID" value="ENSSORG00005006700.1"/>
</dbReference>
<accession>A0A672Z8P2</accession>
<sequence>MHKTGDVVLGGLFEVHFFSVFPDLSFTSQPQQLTCHGFDVLGFRQAQTMAFAIDEINRNYDLLPNVTLGYSLYDNCVELGVAFRAALSLVSGQEKQFVLDDTCVGIPPVLGIVGDSSSTNSIAISNVLGLYRVPMVSYFATCSCLSDRQMFPSFFRTIPSDAFQVRAMLQILKHFSWTWAGLLVSDDDYGLHAARSFQVDLAETGAGCLAYLEVLPKSNNPAEFRRIVNVMRKSTARVVIVFAQESRVIHLMEEVIRQNVTGLQWMASEAWTAATVLQTPRLMPYLGGTLCISIRRGELPGLSDFLLQTSPAQDFNTSYGNNMVRQFWEHTFQCKFAPPPVGWVETGGTLCTGKEDLVKVETEFFDLSNLRAEYNVYKAVYALAYALNNMLRCEPGNGPFRGNSCASLQRLEPWQLVHYLQKVNFTTSFGDQVSFDKNGDALPIYDIMNWLWLPDGRTKVQTVGEVKKSAFKGEELRLDEDKIFWNFESKKPPRSVCSEKCPPGTRRARRKGEPECCFDCILCSEGQFSNETDSMECTSCPEDFWSSPQRDHCVPKKTEFLSYHEPLGICLTTASLLGKFICAAVLGIFIYHRKTPIVRANNSELSFHLLVSLKLCFLCSLLFIGRPRLWTCQLRHAVFGISFVLCVSCILVKTVVVLAVFKASKPGGGASLKWFGPLQQRGTVLALTSVQAAICTAWLVSASPAPHKNTEYHNDKIVYECVVGSTVGFAVLLGYIGFLAILSFLLAFMARNLPDNFNEAKLITFSMLIFCAVWVAFVPAYINSPGKYADAVEVFAILASSFGLLVALFGPKCYIILLKPERNTKKAIMGRGIPF</sequence>
<evidence type="ECO:0000256" key="12">
    <source>
        <dbReference type="SAM" id="Phobius"/>
    </source>
</evidence>
<feature type="transmembrane region" description="Helical" evidence="12">
    <location>
        <begin position="722"/>
        <end position="750"/>
    </location>
</feature>
<dbReference type="CDD" id="cd06364">
    <property type="entry name" value="PBP1_CaSR"/>
    <property type="match status" value="1"/>
</dbReference>
<reference evidence="14" key="2">
    <citation type="submission" date="2025-08" db="UniProtKB">
        <authorList>
            <consortium name="Ensembl"/>
        </authorList>
    </citation>
    <scope>IDENTIFICATION</scope>
</reference>
<dbReference type="PROSITE" id="PS00981">
    <property type="entry name" value="G_PROTEIN_RECEP_F3_3"/>
    <property type="match status" value="1"/>
</dbReference>
<feature type="transmembrane region" description="Helical" evidence="12">
    <location>
        <begin position="762"/>
        <end position="782"/>
    </location>
</feature>
<dbReference type="InterPro" id="IPR017978">
    <property type="entry name" value="GPCR_3_C"/>
</dbReference>
<keyword evidence="3" id="KW-1003">Cell membrane</keyword>
<keyword evidence="7" id="KW-0297">G-protein coupled receptor</keyword>
<organism evidence="14 15">
    <name type="scientific">Sphaeramia orbicularis</name>
    <name type="common">orbiculate cardinalfish</name>
    <dbReference type="NCBI Taxonomy" id="375764"/>
    <lineage>
        <taxon>Eukaryota</taxon>
        <taxon>Metazoa</taxon>
        <taxon>Chordata</taxon>
        <taxon>Craniata</taxon>
        <taxon>Vertebrata</taxon>
        <taxon>Euteleostomi</taxon>
        <taxon>Actinopterygii</taxon>
        <taxon>Neopterygii</taxon>
        <taxon>Teleostei</taxon>
        <taxon>Neoteleostei</taxon>
        <taxon>Acanthomorphata</taxon>
        <taxon>Gobiaria</taxon>
        <taxon>Kurtiformes</taxon>
        <taxon>Apogonoidei</taxon>
        <taxon>Apogonidae</taxon>
        <taxon>Apogoninae</taxon>
        <taxon>Sphaeramia</taxon>
    </lineage>
</organism>
<dbReference type="CDD" id="cd15283">
    <property type="entry name" value="7tmC_V2R_pheromone"/>
    <property type="match status" value="1"/>
</dbReference>
<dbReference type="PRINTS" id="PR01535">
    <property type="entry name" value="VOMERONASL2R"/>
</dbReference>
<dbReference type="InterPro" id="IPR000068">
    <property type="entry name" value="GPCR_3_Ca_sens_rcpt-rel"/>
</dbReference>
<comment type="subcellular location">
    <subcellularLocation>
        <location evidence="1">Cell membrane</location>
        <topology evidence="1">Multi-pass membrane protein</topology>
    </subcellularLocation>
</comment>
<evidence type="ECO:0000256" key="9">
    <source>
        <dbReference type="ARBA" id="ARBA00023170"/>
    </source>
</evidence>
<protein>
    <recommendedName>
        <fullName evidence="13">G-protein coupled receptors family 3 profile domain-containing protein</fullName>
    </recommendedName>
</protein>
<dbReference type="Gene3D" id="2.10.50.30">
    <property type="entry name" value="GPCR, family 3, nine cysteines domain"/>
    <property type="match status" value="1"/>
</dbReference>
<dbReference type="Pfam" id="PF01094">
    <property type="entry name" value="ANF_receptor"/>
    <property type="match status" value="1"/>
</dbReference>
<dbReference type="SUPFAM" id="SSF53822">
    <property type="entry name" value="Periplasmic binding protein-like I"/>
    <property type="match status" value="1"/>
</dbReference>
<evidence type="ECO:0000313" key="14">
    <source>
        <dbReference type="Ensembl" id="ENSSORP00005012857.1"/>
    </source>
</evidence>
<evidence type="ECO:0000256" key="4">
    <source>
        <dbReference type="ARBA" id="ARBA00022692"/>
    </source>
</evidence>
<dbReference type="PANTHER" id="PTHR24061">
    <property type="entry name" value="CALCIUM-SENSING RECEPTOR-RELATED"/>
    <property type="match status" value="1"/>
</dbReference>
<proteinExistence type="inferred from homology"/>
<dbReference type="InterPro" id="IPR011500">
    <property type="entry name" value="GPCR_3_9-Cys_dom"/>
</dbReference>
<evidence type="ECO:0000256" key="5">
    <source>
        <dbReference type="ARBA" id="ARBA00022729"/>
    </source>
</evidence>
<evidence type="ECO:0000256" key="10">
    <source>
        <dbReference type="ARBA" id="ARBA00023180"/>
    </source>
</evidence>
<feature type="transmembrane region" description="Helical" evidence="12">
    <location>
        <begin position="576"/>
        <end position="593"/>
    </location>
</feature>
<feature type="transmembrane region" description="Helical" evidence="12">
    <location>
        <begin position="682"/>
        <end position="702"/>
    </location>
</feature>
<dbReference type="InterPro" id="IPR000337">
    <property type="entry name" value="GPCR_3"/>
</dbReference>
<reference evidence="14" key="1">
    <citation type="submission" date="2019-06" db="EMBL/GenBank/DDBJ databases">
        <authorList>
            <consortium name="Wellcome Sanger Institute Data Sharing"/>
        </authorList>
    </citation>
    <scope>NUCLEOTIDE SEQUENCE [LARGE SCALE GENOMIC DNA]</scope>
</reference>
<dbReference type="GO" id="GO:0005886">
    <property type="term" value="C:plasma membrane"/>
    <property type="evidence" value="ECO:0007669"/>
    <property type="project" value="UniProtKB-SubCell"/>
</dbReference>